<evidence type="ECO:0000313" key="3">
    <source>
        <dbReference type="Proteomes" id="UP000298061"/>
    </source>
</evidence>
<organism evidence="2 3">
    <name type="scientific">Hericium alpestre</name>
    <dbReference type="NCBI Taxonomy" id="135208"/>
    <lineage>
        <taxon>Eukaryota</taxon>
        <taxon>Fungi</taxon>
        <taxon>Dikarya</taxon>
        <taxon>Basidiomycota</taxon>
        <taxon>Agaricomycotina</taxon>
        <taxon>Agaricomycetes</taxon>
        <taxon>Russulales</taxon>
        <taxon>Hericiaceae</taxon>
        <taxon>Hericium</taxon>
    </lineage>
</organism>
<dbReference type="PANTHER" id="PTHR28360:SF1">
    <property type="entry name" value="DYNACTIN SUBUNIT 3"/>
    <property type="match status" value="1"/>
</dbReference>
<name>A0A4Z0A0U1_9AGAM</name>
<dbReference type="EMBL" id="SFCI01000356">
    <property type="protein sequence ID" value="TFY80325.1"/>
    <property type="molecule type" value="Genomic_DNA"/>
</dbReference>
<proteinExistence type="predicted"/>
<dbReference type="STRING" id="135208.A0A4Z0A0U1"/>
<dbReference type="AlphaFoldDB" id="A0A4Z0A0U1"/>
<protein>
    <submittedName>
        <fullName evidence="2">Uncharacterized protein</fullName>
    </submittedName>
</protein>
<sequence>MSQLLTSELLDSPKQEAAALDPAPQPATIDPVQSLELRLRWLEALLYGVKQDSVKEGRSRHSRLVSGTLDKRYELKKGDTLIRSAEEAKRRMDGIVEGNDGLRRFMDHYEQHAALLTPAFALSGTLPSTPPAYQNMSPSELEAFLAELEPDIRAADKDMREIDMLEKKGVTAAGKLPDYEPLQPRLEAVIERHHEDVKTAAALEKRVASIMKQYASQVDNLSELFVAWDEAVRGVEEQVARMERDRDERIRLGYE</sequence>
<accession>A0A4Z0A0U1</accession>
<dbReference type="GO" id="GO:0005869">
    <property type="term" value="C:dynactin complex"/>
    <property type="evidence" value="ECO:0007669"/>
    <property type="project" value="InterPro"/>
</dbReference>
<feature type="region of interest" description="Disordered" evidence="1">
    <location>
        <begin position="1"/>
        <end position="26"/>
    </location>
</feature>
<dbReference type="PANTHER" id="PTHR28360">
    <property type="entry name" value="DYNACTIN SUBUNIT 3"/>
    <property type="match status" value="1"/>
</dbReference>
<gene>
    <name evidence="2" type="ORF">EWM64_g3687</name>
</gene>
<keyword evidence="3" id="KW-1185">Reference proteome</keyword>
<evidence type="ECO:0000313" key="2">
    <source>
        <dbReference type="EMBL" id="TFY80325.1"/>
    </source>
</evidence>
<dbReference type="OrthoDB" id="16729at2759"/>
<dbReference type="InterPro" id="IPR009991">
    <property type="entry name" value="DCTN3"/>
</dbReference>
<comment type="caution">
    <text evidence="2">The sequence shown here is derived from an EMBL/GenBank/DDBJ whole genome shotgun (WGS) entry which is preliminary data.</text>
</comment>
<dbReference type="Pfam" id="PF07426">
    <property type="entry name" value="Dynactin_p22"/>
    <property type="match status" value="1"/>
</dbReference>
<dbReference type="Proteomes" id="UP000298061">
    <property type="component" value="Unassembled WGS sequence"/>
</dbReference>
<evidence type="ECO:0000256" key="1">
    <source>
        <dbReference type="SAM" id="MobiDB-lite"/>
    </source>
</evidence>
<dbReference type="GO" id="GO:0061640">
    <property type="term" value="P:cytoskeleton-dependent cytokinesis"/>
    <property type="evidence" value="ECO:0007669"/>
    <property type="project" value="InterPro"/>
</dbReference>
<reference evidence="2 3" key="1">
    <citation type="submission" date="2019-02" db="EMBL/GenBank/DDBJ databases">
        <title>Genome sequencing of the rare red list fungi Hericium alpestre (H. flagellum).</title>
        <authorList>
            <person name="Buettner E."/>
            <person name="Kellner H."/>
        </authorList>
    </citation>
    <scope>NUCLEOTIDE SEQUENCE [LARGE SCALE GENOMIC DNA]</scope>
    <source>
        <strain evidence="2 3">DSM 108284</strain>
    </source>
</reference>